<name>A0A0F4GYL3_9PEZI</name>
<comment type="caution">
    <text evidence="2">The sequence shown here is derived from an EMBL/GenBank/DDBJ whole genome shotgun (WGS) entry which is preliminary data.</text>
</comment>
<proteinExistence type="predicted"/>
<dbReference type="AlphaFoldDB" id="A0A0F4GYL3"/>
<reference evidence="2 3" key="1">
    <citation type="submission" date="2015-03" db="EMBL/GenBank/DDBJ databases">
        <title>RNA-seq based gene annotation and comparative genomics of four Zymoseptoria species reveal species-specific pathogenicity related genes and transposable element activity.</title>
        <authorList>
            <person name="Grandaubert J."/>
            <person name="Bhattacharyya A."/>
            <person name="Stukenbrock E.H."/>
        </authorList>
    </citation>
    <scope>NUCLEOTIDE SEQUENCE [LARGE SCALE GENOMIC DNA]</scope>
    <source>
        <strain evidence="2 3">Zb18110</strain>
    </source>
</reference>
<evidence type="ECO:0000256" key="1">
    <source>
        <dbReference type="SAM" id="MobiDB-lite"/>
    </source>
</evidence>
<keyword evidence="3" id="KW-1185">Reference proteome</keyword>
<dbReference type="Proteomes" id="UP000033647">
    <property type="component" value="Unassembled WGS sequence"/>
</dbReference>
<accession>A0A0F4GYL3</accession>
<feature type="compositionally biased region" description="Basic and acidic residues" evidence="1">
    <location>
        <begin position="1"/>
        <end position="10"/>
    </location>
</feature>
<organism evidence="2 3">
    <name type="scientific">Zymoseptoria brevis</name>
    <dbReference type="NCBI Taxonomy" id="1047168"/>
    <lineage>
        <taxon>Eukaryota</taxon>
        <taxon>Fungi</taxon>
        <taxon>Dikarya</taxon>
        <taxon>Ascomycota</taxon>
        <taxon>Pezizomycotina</taxon>
        <taxon>Dothideomycetes</taxon>
        <taxon>Dothideomycetidae</taxon>
        <taxon>Mycosphaerellales</taxon>
        <taxon>Mycosphaerellaceae</taxon>
        <taxon>Zymoseptoria</taxon>
    </lineage>
</organism>
<dbReference type="EMBL" id="LAFY01000044">
    <property type="protein sequence ID" value="KJY02515.1"/>
    <property type="molecule type" value="Genomic_DNA"/>
</dbReference>
<evidence type="ECO:0000313" key="3">
    <source>
        <dbReference type="Proteomes" id="UP000033647"/>
    </source>
</evidence>
<gene>
    <name evidence="2" type="ORF">TI39_contig47g00018</name>
</gene>
<feature type="region of interest" description="Disordered" evidence="1">
    <location>
        <begin position="1"/>
        <end position="22"/>
    </location>
</feature>
<sequence>MSDLRLDQQHADPIVLDSNEEDARPLRELNDVRRRRDNDELRAFDLRFSYLRDLGPQRNLPPPILHRVEAPPPYQARVLQALRAAALQAAALRARTHAAGVAQAAAASPAAPPTVSAPRAAATPAPPVENAEEFHSYVHVTINRATAGVRRTTYVQTLRSIMPSLPSSPTKPRFKRAALNKLRYVIFCAGRIDPTGLARLHESSNVVGLILEARRIATDNIDRGKKKTLSFRADQQDWLLRGSRQKESSLIAAKDICRTVIRDLERLAGDV</sequence>
<protein>
    <submittedName>
        <fullName evidence="2">Uncharacterized protein</fullName>
    </submittedName>
</protein>
<evidence type="ECO:0000313" key="2">
    <source>
        <dbReference type="EMBL" id="KJY02515.1"/>
    </source>
</evidence>